<dbReference type="EC" id="2.1.1.290" evidence="5"/>
<evidence type="ECO:0000256" key="11">
    <source>
        <dbReference type="ARBA" id="ARBA00025588"/>
    </source>
</evidence>
<dbReference type="Gene3D" id="2.120.10.80">
    <property type="entry name" value="Kelch-type beta propeller"/>
    <property type="match status" value="1"/>
</dbReference>
<gene>
    <name evidence="17" type="ORF">RRF57_010728</name>
</gene>
<dbReference type="GO" id="GO:0030488">
    <property type="term" value="P:tRNA methylation"/>
    <property type="evidence" value="ECO:0007669"/>
    <property type="project" value="TreeGrafter"/>
</dbReference>
<dbReference type="Pfam" id="PF13418">
    <property type="entry name" value="Beta-prop_TYW4"/>
    <property type="match status" value="1"/>
</dbReference>
<dbReference type="AlphaFoldDB" id="A0AAN7ZCR4"/>
<evidence type="ECO:0000256" key="1">
    <source>
        <dbReference type="ARBA" id="ARBA00001806"/>
    </source>
</evidence>
<dbReference type="SUPFAM" id="SSF53335">
    <property type="entry name" value="S-adenosyl-L-methionine-dependent methyltransferases"/>
    <property type="match status" value="1"/>
</dbReference>
<keyword evidence="9" id="KW-0949">S-adenosyl-L-methionine</keyword>
<dbReference type="EMBL" id="JAWHQM010000047">
    <property type="protein sequence ID" value="KAK5635016.1"/>
    <property type="molecule type" value="Genomic_DNA"/>
</dbReference>
<dbReference type="Gene3D" id="6.10.140.1470">
    <property type="match status" value="1"/>
</dbReference>
<dbReference type="Gene3D" id="2.60.120.650">
    <property type="entry name" value="Cupin"/>
    <property type="match status" value="1"/>
</dbReference>
<proteinExistence type="inferred from homology"/>
<dbReference type="InterPro" id="IPR029063">
    <property type="entry name" value="SAM-dependent_MTases_sf"/>
</dbReference>
<dbReference type="EC" id="2.3.1.231" evidence="4"/>
<comment type="catalytic activity">
    <reaction evidence="1">
        <text>7-[(3S)-3-amino-3-carboxypropyl]wyosine(37) in tRNA(Phe) + S-adenosyl-L-methionine = 7-[(3S)-(3-amino-3-methoxycarbonyl)propyl]wyosine(37) in tRNA(Phe) + S-adenosyl-L-homocysteine</text>
        <dbReference type="Rhea" id="RHEA:36903"/>
        <dbReference type="Rhea" id="RHEA-COMP:10379"/>
        <dbReference type="Rhea" id="RHEA-COMP:11844"/>
        <dbReference type="ChEBI" id="CHEBI:57856"/>
        <dbReference type="ChEBI" id="CHEBI:59789"/>
        <dbReference type="ChEBI" id="CHEBI:73543"/>
        <dbReference type="ChEBI" id="CHEBI:74275"/>
        <dbReference type="EC" id="2.1.1.290"/>
    </reaction>
</comment>
<sequence length="1111" mass="123741">MYILEMEGGEAAQLYIIDSLDSGAPTHFSWVYRYRDRDNAPFLYLGYPLDDLPIRDAMEIIPPHVKPRRAATRSAKERAQDGLVMQTNSSSIVSKRSVERIYYPDEPHYFRYFVKKFQRRAPLINRGYHLRLHVIDVAVRRFLERPADRTKVVVNLGCGSDVLPWQCMTRYPDACRGAKFVDIDFPDLMSKKRTIVLSTPELSSVFEPVDTNVNEHVLLKSHMYSQIGCDLRNTADVEKALSTCLDLEISDCIFMFVAEVSITYMETVGADGVIKWASSLGQDSDGIPPAEFCLLEQILPDGSDHPFAKTMLSHFDKMKTPLKSVFQYPHLSAQNERFTHLGWPHVEAVSLWDIWTNDQWISATKRRELDLVEPFDEWEEFALFASHYCVVIARTSGPDINTGGDNFPIKYSSHHSSPELLFNAYLGTQGKRRFGAAMLLQDELGEQIVANTFGLGTNNRLKSCDLYSFDSAAAWIKTHHFGPHSRACHSIVDLGCFGSLLTGGRSSPSSALRDCWHFSREQNKWSPTDTLPVPLYRHSTARLGKSDMTLLIGGKSDSSTVFNGCLLHKPGSGWIECGISGSEYQPVFGAVLISFRKHKTIQDGPEGRTVFFDGMLAGGLLEDGTIARQLLRWRLKLPADNRPSISFEPVESSADTKLLVSRFGASALLLDDERIAVVGGIQDDGIIPRIDEVLIMHIFDSKLEILSRCPFDSTGESSSIPRPLLVGASICLGGRNQLLVMGGGATCFSMGTYWNEGCYTLSLNSLRASPATAPRDSMKFFKLVELRDQPQSALNDDAADVRSQRASIIEIPKVRVNTEDEFNKILRDGKPILIEGSDLGTCVSKWTGTYLTENIGSQRKVSSAPYIDTPAQLMNSQVVVHEASSSTMDFNAKNFSYITKDFASFIKEVEPGGKQYLRALSSEHPSDLPGTLEADFPSIAGDFQLPEELSFVKRNEHSSVLRISGRVNMWLHYDGSKKLLLFPPDDVSHLSFAPGASSSSIDVFSSLETLATTHPHEATLKPGDILFLPPLWLHATAPLTDFGVAVNVFFRNLEAGYASGRDVYGNRDVAAYEKGRQDVARIANSFSKLPRDMQAFYVRRLADEMVQNIAV</sequence>
<feature type="domain" description="JmjC" evidence="16">
    <location>
        <begin position="925"/>
        <end position="1067"/>
    </location>
</feature>
<evidence type="ECO:0000256" key="7">
    <source>
        <dbReference type="ARBA" id="ARBA00022603"/>
    </source>
</evidence>
<evidence type="ECO:0000256" key="3">
    <source>
        <dbReference type="ARBA" id="ARBA00010703"/>
    </source>
</evidence>
<comment type="pathway">
    <text evidence="2">tRNA modification; wybutosine-tRNA(Phe) biosynthesis.</text>
</comment>
<evidence type="ECO:0000256" key="8">
    <source>
        <dbReference type="ARBA" id="ARBA00022679"/>
    </source>
</evidence>
<evidence type="ECO:0000259" key="16">
    <source>
        <dbReference type="PROSITE" id="PS51184"/>
    </source>
</evidence>
<dbReference type="Proteomes" id="UP001305414">
    <property type="component" value="Unassembled WGS sequence"/>
</dbReference>
<evidence type="ECO:0000256" key="13">
    <source>
        <dbReference type="ARBA" id="ARBA00030231"/>
    </source>
</evidence>
<dbReference type="Pfam" id="PF04072">
    <property type="entry name" value="LCM"/>
    <property type="match status" value="1"/>
</dbReference>
<dbReference type="InterPro" id="IPR011043">
    <property type="entry name" value="Gal_Oxase/kelch_b-propeller"/>
</dbReference>
<dbReference type="Pfam" id="PF13621">
    <property type="entry name" value="Cupin_8"/>
    <property type="match status" value="1"/>
</dbReference>
<dbReference type="SUPFAM" id="SSF50965">
    <property type="entry name" value="Galactose oxidase, central domain"/>
    <property type="match status" value="1"/>
</dbReference>
<dbReference type="InterPro" id="IPR007213">
    <property type="entry name" value="Ppm1/Ppm2/Tcmp"/>
</dbReference>
<organism evidence="17 18">
    <name type="scientific">Xylaria bambusicola</name>
    <dbReference type="NCBI Taxonomy" id="326684"/>
    <lineage>
        <taxon>Eukaryota</taxon>
        <taxon>Fungi</taxon>
        <taxon>Dikarya</taxon>
        <taxon>Ascomycota</taxon>
        <taxon>Pezizomycotina</taxon>
        <taxon>Sordariomycetes</taxon>
        <taxon>Xylariomycetidae</taxon>
        <taxon>Xylariales</taxon>
        <taxon>Xylariaceae</taxon>
        <taxon>Xylaria</taxon>
    </lineage>
</organism>
<accession>A0AAN7ZCR4</accession>
<name>A0AAN7ZCR4_9PEZI</name>
<keyword evidence="8" id="KW-0808">Transferase</keyword>
<evidence type="ECO:0000256" key="2">
    <source>
        <dbReference type="ARBA" id="ARBA00004797"/>
    </source>
</evidence>
<comment type="similarity">
    <text evidence="3">Belongs to the methyltransferase superfamily. LCMT family.</text>
</comment>
<keyword evidence="10" id="KW-0819">tRNA processing</keyword>
<evidence type="ECO:0000256" key="6">
    <source>
        <dbReference type="ARBA" id="ARBA00018045"/>
    </source>
</evidence>
<dbReference type="PANTHER" id="PTHR46529:SF1">
    <property type="entry name" value="TRNA WYBUTOSINE-SYNTHESIZING PROTEIN 4"/>
    <property type="match status" value="1"/>
</dbReference>
<dbReference type="PANTHER" id="PTHR46529">
    <property type="entry name" value="TRNA WYBUTOSINE-SYNTHESIZING PROTEIN 4"/>
    <property type="match status" value="1"/>
</dbReference>
<keyword evidence="7" id="KW-0489">Methyltransferase</keyword>
<comment type="catalytic activity">
    <reaction evidence="15">
        <text>7-[(3S)-(3-amino-3-methoxycarbonyl)propyl]wyosine(37) in tRNA(Phe) + S-adenosyl-L-methionine + CO2 = wybutosine(37) in tRNA(Phe) + S-adenosyl-L-homocysteine + 2 H(+)</text>
        <dbReference type="Rhea" id="RHEA:37119"/>
        <dbReference type="Rhea" id="RHEA-COMP:11844"/>
        <dbReference type="Rhea" id="RHEA-COMP:11847"/>
        <dbReference type="ChEBI" id="CHEBI:15378"/>
        <dbReference type="ChEBI" id="CHEBI:16526"/>
        <dbReference type="ChEBI" id="CHEBI:57856"/>
        <dbReference type="ChEBI" id="CHEBI:59789"/>
        <dbReference type="ChEBI" id="CHEBI:73544"/>
        <dbReference type="ChEBI" id="CHEBI:74275"/>
        <dbReference type="EC" id="2.3.1.231"/>
    </reaction>
</comment>
<evidence type="ECO:0000313" key="18">
    <source>
        <dbReference type="Proteomes" id="UP001305414"/>
    </source>
</evidence>
<evidence type="ECO:0000256" key="12">
    <source>
        <dbReference type="ARBA" id="ARBA00029750"/>
    </source>
</evidence>
<dbReference type="GO" id="GO:0008175">
    <property type="term" value="F:tRNA methyltransferase activity"/>
    <property type="evidence" value="ECO:0007669"/>
    <property type="project" value="TreeGrafter"/>
</dbReference>
<evidence type="ECO:0000313" key="17">
    <source>
        <dbReference type="EMBL" id="KAK5635016.1"/>
    </source>
</evidence>
<reference evidence="17 18" key="1">
    <citation type="submission" date="2023-10" db="EMBL/GenBank/DDBJ databases">
        <title>Draft genome sequence of Xylaria bambusicola isolate GMP-LS, the root and basal stem rot pathogen of sugarcane in Indonesia.</title>
        <authorList>
            <person name="Selvaraj P."/>
            <person name="Muralishankar V."/>
            <person name="Muruganantham S."/>
            <person name="Sp S."/>
            <person name="Haryani S."/>
            <person name="Lau K.J.X."/>
            <person name="Naqvi N.I."/>
        </authorList>
    </citation>
    <scope>NUCLEOTIDE SEQUENCE [LARGE SCALE GENOMIC DNA]</scope>
    <source>
        <strain evidence="17">GMP-LS</strain>
    </source>
</reference>
<comment type="function">
    <text evidence="11">Probable S-adenosyl-L-methionine-dependent methyltransferase that acts as a component of the wybutosine biosynthesis pathway. Wybutosine is a hyper modified guanosine with a tricyclic base found at the 3'-position adjacent to the anticodon of eukaryotic phenylalanine tRNA. May methylate the carboxyl group of leucine residues to form alpha-leucine ester residues.</text>
</comment>
<protein>
    <recommendedName>
        <fullName evidence="6">tRNA wybutosine-synthesizing protein 4</fullName>
        <ecNumber evidence="5">2.1.1.290</ecNumber>
        <ecNumber evidence="4">2.3.1.231</ecNumber>
    </recommendedName>
    <alternativeName>
        <fullName evidence="13">Leucine carboxyl methyltransferase 2</fullName>
    </alternativeName>
    <alternativeName>
        <fullName evidence="14">tRNA(Phe) (7-(3-amino-3-(methoxycarbonyl)propyl)wyosine(37)-N)-methoxycarbonyltransferase</fullName>
    </alternativeName>
    <alternativeName>
        <fullName evidence="12">tRNA(Phe) (7-(3-amino-3-carboxypropyl)wyosine(37)-O)-methyltransferase</fullName>
    </alternativeName>
</protein>
<dbReference type="InterPro" id="IPR015915">
    <property type="entry name" value="Kelch-typ_b-propeller"/>
</dbReference>
<evidence type="ECO:0000256" key="14">
    <source>
        <dbReference type="ARBA" id="ARBA00030847"/>
    </source>
</evidence>
<evidence type="ECO:0000256" key="5">
    <source>
        <dbReference type="ARBA" id="ARBA00012779"/>
    </source>
</evidence>
<dbReference type="GO" id="GO:0031591">
    <property type="term" value="P:wybutosine biosynthetic process"/>
    <property type="evidence" value="ECO:0007669"/>
    <property type="project" value="TreeGrafter"/>
</dbReference>
<dbReference type="InterPro" id="IPR041667">
    <property type="entry name" value="Cupin_8"/>
</dbReference>
<dbReference type="Gene3D" id="3.40.50.150">
    <property type="entry name" value="Vaccinia Virus protein VP39"/>
    <property type="match status" value="1"/>
</dbReference>
<dbReference type="SUPFAM" id="SSF51197">
    <property type="entry name" value="Clavaminate synthase-like"/>
    <property type="match status" value="1"/>
</dbReference>
<comment type="caution">
    <text evidence="17">The sequence shown here is derived from an EMBL/GenBank/DDBJ whole genome shotgun (WGS) entry which is preliminary data.</text>
</comment>
<evidence type="ECO:0000256" key="9">
    <source>
        <dbReference type="ARBA" id="ARBA00022691"/>
    </source>
</evidence>
<dbReference type="InterPro" id="IPR003347">
    <property type="entry name" value="JmjC_dom"/>
</dbReference>
<dbReference type="PROSITE" id="PS51184">
    <property type="entry name" value="JMJC"/>
    <property type="match status" value="1"/>
</dbReference>
<evidence type="ECO:0000256" key="4">
    <source>
        <dbReference type="ARBA" id="ARBA00012155"/>
    </source>
</evidence>
<evidence type="ECO:0000256" key="10">
    <source>
        <dbReference type="ARBA" id="ARBA00022694"/>
    </source>
</evidence>
<keyword evidence="18" id="KW-1185">Reference proteome</keyword>
<evidence type="ECO:0000256" key="15">
    <source>
        <dbReference type="ARBA" id="ARBA00049250"/>
    </source>
</evidence>